<dbReference type="SMART" id="SM00922">
    <property type="entry name" value="MR_MLE"/>
    <property type="match status" value="1"/>
</dbReference>
<keyword evidence="1" id="KW-0479">Metal-binding</keyword>
<dbReference type="Gene3D" id="3.20.20.120">
    <property type="entry name" value="Enolase-like C-terminal domain"/>
    <property type="match status" value="1"/>
</dbReference>
<dbReference type="PATRIC" id="fig|1123500.6.peg.849"/>
<dbReference type="SFLD" id="SFLDG00180">
    <property type="entry name" value="muconate_cycloisomerase"/>
    <property type="match status" value="1"/>
</dbReference>
<dbReference type="InParanoid" id="A0A0R2FVP6"/>
<accession>A0A0R2FVP6</accession>
<reference evidence="4 5" key="1">
    <citation type="journal article" date="2015" name="Genome Announc.">
        <title>Expanding the biotechnology potential of lactobacilli through comparative genomics of 213 strains and associated genera.</title>
        <authorList>
            <person name="Sun Z."/>
            <person name="Harris H.M."/>
            <person name="McCann A."/>
            <person name="Guo C."/>
            <person name="Argimon S."/>
            <person name="Zhang W."/>
            <person name="Yang X."/>
            <person name="Jeffery I.B."/>
            <person name="Cooney J.C."/>
            <person name="Kagawa T.F."/>
            <person name="Liu W."/>
            <person name="Song Y."/>
            <person name="Salvetti E."/>
            <person name="Wrobel A."/>
            <person name="Rasinkangas P."/>
            <person name="Parkhill J."/>
            <person name="Rea M.C."/>
            <person name="O'Sullivan O."/>
            <person name="Ritari J."/>
            <person name="Douillard F.P."/>
            <person name="Paul Ross R."/>
            <person name="Yang R."/>
            <person name="Briner A.E."/>
            <person name="Felis G.E."/>
            <person name="de Vos W.M."/>
            <person name="Barrangou R."/>
            <person name="Klaenhammer T.R."/>
            <person name="Caufield P.W."/>
            <person name="Cui Y."/>
            <person name="Zhang H."/>
            <person name="O'Toole P.W."/>
        </authorList>
    </citation>
    <scope>NUCLEOTIDE SEQUENCE [LARGE SCALE GENOMIC DNA]</scope>
    <source>
        <strain evidence="4 5">DSM 20190</strain>
    </source>
</reference>
<evidence type="ECO:0000259" key="3">
    <source>
        <dbReference type="SMART" id="SM00922"/>
    </source>
</evidence>
<dbReference type="Pfam" id="PF02746">
    <property type="entry name" value="MR_MLE_N"/>
    <property type="match status" value="1"/>
</dbReference>
<gene>
    <name evidence="4" type="ORF">IV68_GL000843</name>
</gene>
<dbReference type="Gene3D" id="3.30.390.10">
    <property type="entry name" value="Enolase-like, N-terminal domain"/>
    <property type="match status" value="1"/>
</dbReference>
<dbReference type="UniPathway" id="UPA01057">
    <property type="reaction ID" value="UER00165"/>
</dbReference>
<organism evidence="4 5">
    <name type="scientific">Weissella halotolerans DSM 20190</name>
    <dbReference type="NCBI Taxonomy" id="1123500"/>
    <lineage>
        <taxon>Bacteria</taxon>
        <taxon>Bacillati</taxon>
        <taxon>Bacillota</taxon>
        <taxon>Bacilli</taxon>
        <taxon>Lactobacillales</taxon>
        <taxon>Lactobacillaceae</taxon>
        <taxon>Weissella</taxon>
    </lineage>
</organism>
<dbReference type="Pfam" id="PF13378">
    <property type="entry name" value="MR_MLE_C"/>
    <property type="match status" value="1"/>
</dbReference>
<dbReference type="InterPro" id="IPR029065">
    <property type="entry name" value="Enolase_C-like"/>
</dbReference>
<comment type="caution">
    <text evidence="4">The sequence shown here is derived from an EMBL/GenBank/DDBJ whole genome shotgun (WGS) entry which is preliminary data.</text>
</comment>
<evidence type="ECO:0000313" key="5">
    <source>
        <dbReference type="Proteomes" id="UP000051296"/>
    </source>
</evidence>
<dbReference type="SUPFAM" id="SSF51604">
    <property type="entry name" value="Enolase C-terminal domain-like"/>
    <property type="match status" value="1"/>
</dbReference>
<evidence type="ECO:0000313" key="4">
    <source>
        <dbReference type="EMBL" id="KRN32489.1"/>
    </source>
</evidence>
<dbReference type="SFLD" id="SFLDF00009">
    <property type="entry name" value="o-succinylbenzoate_synthase"/>
    <property type="match status" value="1"/>
</dbReference>
<dbReference type="InterPro" id="IPR036849">
    <property type="entry name" value="Enolase-like_C_sf"/>
</dbReference>
<name>A0A0R2FVP6_9LACO</name>
<dbReference type="AlphaFoldDB" id="A0A0R2FVP6"/>
<dbReference type="eggNOG" id="COG4948">
    <property type="taxonomic scope" value="Bacteria"/>
</dbReference>
<dbReference type="InterPro" id="IPR013341">
    <property type="entry name" value="Mandelate_racemase_N_dom"/>
</dbReference>
<dbReference type="GO" id="GO:0016854">
    <property type="term" value="F:racemase and epimerase activity"/>
    <property type="evidence" value="ECO:0007669"/>
    <property type="project" value="UniProtKB-ARBA"/>
</dbReference>
<dbReference type="SFLD" id="SFLDS00001">
    <property type="entry name" value="Enolase"/>
    <property type="match status" value="1"/>
</dbReference>
<dbReference type="GO" id="GO:0046872">
    <property type="term" value="F:metal ion binding"/>
    <property type="evidence" value="ECO:0007669"/>
    <property type="project" value="UniProtKB-KW"/>
</dbReference>
<sequence length="368" mass="40113">MKIEQITVWPLQLTLRTPFMTAHGTTSLRPLQLIELKMASGDCGYGEVQAFADQAYAKQDQRSARQELAKVLPRLVGQTVNQPDEFQKGLNGLTAFAKAAVEMALWDAYGKVKQQSLAQLLAVSQLSVPVSAAIGIQTQQVRALNQVIRQGYQRVKIKAVDPQTALTLIKAVKQHFPNQMVSLDANAAWSNQPATVSWLRAMEKAGLALIEEPVHDTTLHEFHQLQGQFQQLKISLDESLTNLRTVEKALQVDAAAAYTLKQGKLGGVTDTLKAITAILQANRLPFIGGMLASGLGRSLDLVLAAKAGYPPFPADIGASDHYFEKDIIKERLTIHDGRMNLPTEPGLGVTIDWTNVANLQVGPSSTFS</sequence>
<keyword evidence="2" id="KW-0460">Magnesium</keyword>
<dbReference type="GO" id="GO:0009234">
    <property type="term" value="P:menaquinone biosynthetic process"/>
    <property type="evidence" value="ECO:0007669"/>
    <property type="project" value="UniProtKB-UniPathway"/>
</dbReference>
<feature type="domain" description="Mandelate racemase/muconate lactonizing enzyme C-terminal" evidence="3">
    <location>
        <begin position="138"/>
        <end position="232"/>
    </location>
</feature>
<proteinExistence type="predicted"/>
<dbReference type="SUPFAM" id="SSF54826">
    <property type="entry name" value="Enolase N-terminal domain-like"/>
    <property type="match status" value="1"/>
</dbReference>
<dbReference type="OrthoDB" id="9774531at2"/>
<evidence type="ECO:0000256" key="2">
    <source>
        <dbReference type="ARBA" id="ARBA00022842"/>
    </source>
</evidence>
<dbReference type="EMBL" id="JQAX01000002">
    <property type="protein sequence ID" value="KRN32489.1"/>
    <property type="molecule type" value="Genomic_DNA"/>
</dbReference>
<dbReference type="PANTHER" id="PTHR48073">
    <property type="entry name" value="O-SUCCINYLBENZOATE SYNTHASE-RELATED"/>
    <property type="match status" value="1"/>
</dbReference>
<dbReference type="InterPro" id="IPR013342">
    <property type="entry name" value="Mandelate_racemase_C"/>
</dbReference>
<dbReference type="Proteomes" id="UP000051296">
    <property type="component" value="Unassembled WGS sequence"/>
</dbReference>
<dbReference type="FunCoup" id="A0A0R2FVP6">
    <property type="interactions" value="61"/>
</dbReference>
<dbReference type="PANTHER" id="PTHR48073:SF5">
    <property type="entry name" value="O-SUCCINYLBENZOATE SYNTHASE"/>
    <property type="match status" value="1"/>
</dbReference>
<evidence type="ECO:0000256" key="1">
    <source>
        <dbReference type="ARBA" id="ARBA00022723"/>
    </source>
</evidence>
<keyword evidence="5" id="KW-1185">Reference proteome</keyword>
<dbReference type="UniPathway" id="UPA00079"/>
<protein>
    <submittedName>
        <fullName evidence="4">O-succinylbenzoate synthase</fullName>
    </submittedName>
</protein>
<dbReference type="RefSeq" id="WP_027694517.1">
    <property type="nucleotide sequence ID" value="NZ_ATUU01000002.1"/>
</dbReference>
<dbReference type="STRING" id="1123500.GCA_000420365_00578"/>
<dbReference type="InterPro" id="IPR029017">
    <property type="entry name" value="Enolase-like_N"/>
</dbReference>